<dbReference type="Pfam" id="PF05618">
    <property type="entry name" value="Zn_protease"/>
    <property type="match status" value="1"/>
</dbReference>
<evidence type="ECO:0000313" key="3">
    <source>
        <dbReference type="Proteomes" id="UP000011135"/>
    </source>
</evidence>
<dbReference type="Proteomes" id="UP000011135">
    <property type="component" value="Unassembled WGS sequence"/>
</dbReference>
<feature type="domain" description="Retropepsin-like aspartic endopeptidase" evidence="1">
    <location>
        <begin position="12"/>
        <end position="143"/>
    </location>
</feature>
<dbReference type="InterPro" id="IPR008503">
    <property type="entry name" value="Asp_endopeptidase"/>
</dbReference>
<dbReference type="AlphaFoldDB" id="L8JLI2"/>
<dbReference type="PATRIC" id="fig|1237149.3.peg.4368"/>
<dbReference type="PANTHER" id="PTHR38037:SF2">
    <property type="entry name" value="ATP-DEPENDENT ZINC PROTEASE DOMAIN-CONTAINING PROTEIN-RELATED"/>
    <property type="match status" value="1"/>
</dbReference>
<dbReference type="Gene3D" id="2.40.70.10">
    <property type="entry name" value="Acid Proteases"/>
    <property type="match status" value="1"/>
</dbReference>
<dbReference type="STRING" id="1237149.C900_04900"/>
<organism evidence="2 3">
    <name type="scientific">Fulvivirga imtechensis AK7</name>
    <dbReference type="NCBI Taxonomy" id="1237149"/>
    <lineage>
        <taxon>Bacteria</taxon>
        <taxon>Pseudomonadati</taxon>
        <taxon>Bacteroidota</taxon>
        <taxon>Cytophagia</taxon>
        <taxon>Cytophagales</taxon>
        <taxon>Fulvivirgaceae</taxon>
        <taxon>Fulvivirga</taxon>
    </lineage>
</organism>
<keyword evidence="3" id="KW-1185">Reference proteome</keyword>
<dbReference type="InterPro" id="IPR021109">
    <property type="entry name" value="Peptidase_aspartic_dom_sf"/>
</dbReference>
<reference evidence="2 3" key="1">
    <citation type="submission" date="2012-12" db="EMBL/GenBank/DDBJ databases">
        <title>Genome assembly of Fulvivirga imtechensis AK7.</title>
        <authorList>
            <person name="Nupur N."/>
            <person name="Khatri I."/>
            <person name="Kumar R."/>
            <person name="Subramanian S."/>
            <person name="Pinnaka A."/>
        </authorList>
    </citation>
    <scope>NUCLEOTIDE SEQUENCE [LARGE SCALE GENOMIC DNA]</scope>
    <source>
        <strain evidence="2 3">AK7</strain>
    </source>
</reference>
<dbReference type="PANTHER" id="PTHR38037">
    <property type="entry name" value="ZN_PROTEASE DOMAIN-CONTAINING PROTEIN"/>
    <property type="match status" value="1"/>
</dbReference>
<evidence type="ECO:0000313" key="2">
    <source>
        <dbReference type="EMBL" id="ELR69675.1"/>
    </source>
</evidence>
<evidence type="ECO:0000259" key="1">
    <source>
        <dbReference type="Pfam" id="PF05618"/>
    </source>
</evidence>
<name>L8JLI2_9BACT</name>
<dbReference type="SUPFAM" id="SSF50630">
    <property type="entry name" value="Acid proteases"/>
    <property type="match status" value="1"/>
</dbReference>
<sequence>MSFAMKKKYTIGRSDKIDLPELHLFELEAKVDTGAFTSAIHYHHAELIEREGKTVLHFTLLDPTHPDYNDRSFYFEEFEQRKIKNSFGDSEERFIINTTITLFGKNFKTDFSLSNRGNLKFPILLGRKLLKKGFTVDVARKDLSFRNKSRKE</sequence>
<dbReference type="EMBL" id="AMZN01000070">
    <property type="protein sequence ID" value="ELR69675.1"/>
    <property type="molecule type" value="Genomic_DNA"/>
</dbReference>
<accession>L8JLI2</accession>
<comment type="caution">
    <text evidence="2">The sequence shown here is derived from an EMBL/GenBank/DDBJ whole genome shotgun (WGS) entry which is preliminary data.</text>
</comment>
<proteinExistence type="predicted"/>
<dbReference type="eggNOG" id="COG4067">
    <property type="taxonomic scope" value="Bacteria"/>
</dbReference>
<gene>
    <name evidence="2" type="ORF">C900_04900</name>
</gene>
<protein>
    <recommendedName>
        <fullName evidence="1">Retropepsin-like aspartic endopeptidase domain-containing protein</fullName>
    </recommendedName>
</protein>